<proteinExistence type="inferred from homology"/>
<accession>Q3SA15</accession>
<feature type="coiled-coil region" evidence="33">
    <location>
        <begin position="629"/>
        <end position="663"/>
    </location>
</feature>
<evidence type="ECO:0000256" key="20">
    <source>
        <dbReference type="ARBA" id="ARBA00022879"/>
    </source>
</evidence>
<evidence type="ECO:0000256" key="2">
    <source>
        <dbReference type="ARBA" id="ARBA00004433"/>
    </source>
</evidence>
<dbReference type="GO" id="GO:0052031">
    <property type="term" value="P:symbiont-mediated perturbation of host defense response"/>
    <property type="evidence" value="ECO:0007669"/>
    <property type="project" value="UniProtKB-UniRule"/>
</dbReference>
<comment type="function">
    <text evidence="33">Transmembrane protein gp41: Acts as a class I viral fusion protein. Under the current model, the protein has at least 3 conformational states: pre-fusion native state, pre-hairpin intermediate state, and post-fusion hairpin state. During fusion of viral and target intracellular membranes, the coiled coil regions (heptad repeats) assume a trimer-of-hairpins structure, positioning the fusion peptide in close proximity to the C-terminal region of the ectodomain. The formation of this structure appears to drive apposition and subsequent fusion of viral and target cell membranes. Complete fusion occurs in host cell endosomes and is dynamin-dependent, however some lipid transfer might occur at the plasma membrane. The virus undergoes clathrin-dependent internalization long before endosomal fusion, thus minimizing the surface exposure of conserved viral epitopes during fusion and reducing the efficacy of inhibitors targeting these epitopes. Membranes fusion leads to delivery of the nucleocapsid into the cytoplasm.</text>
</comment>
<evidence type="ECO:0000313" key="39">
    <source>
        <dbReference type="Proteomes" id="UP000156424"/>
    </source>
</evidence>
<dbReference type="GO" id="GO:1903911">
    <property type="term" value="P:positive regulation of receptor clustering"/>
    <property type="evidence" value="ECO:0007669"/>
    <property type="project" value="UniProtKB-UniRule"/>
</dbReference>
<dbReference type="GO" id="GO:0055036">
    <property type="term" value="C:virion membrane"/>
    <property type="evidence" value="ECO:0007669"/>
    <property type="project" value="UniProtKB-SubCell"/>
</dbReference>
<dbReference type="GO" id="GO:0019082">
    <property type="term" value="P:viral protein processing"/>
    <property type="evidence" value="ECO:0007669"/>
    <property type="project" value="UniProtKB-UniRule"/>
</dbReference>
<evidence type="ECO:0000256" key="29">
    <source>
        <dbReference type="ARBA" id="ARBA00023280"/>
    </source>
</evidence>
<evidence type="ECO:0000256" key="16">
    <source>
        <dbReference type="ARBA" id="ARBA00022729"/>
    </source>
</evidence>
<keyword evidence="12 33" id="KW-1162">Viral penetration into host cytoplasm</keyword>
<comment type="domain">
    <text evidence="33">The CD4-binding region is targeted by the antibody b12.</text>
</comment>
<evidence type="ECO:0000256" key="33">
    <source>
        <dbReference type="HAMAP-Rule" id="MF_04083"/>
    </source>
</evidence>
<evidence type="ECO:0000256" key="6">
    <source>
        <dbReference type="ARBA" id="ARBA00004650"/>
    </source>
</evidence>
<dbReference type="GO" id="GO:0039654">
    <property type="term" value="P:fusion of virus membrane with host endosome membrane"/>
    <property type="evidence" value="ECO:0007669"/>
    <property type="project" value="UniProtKB-UniRule"/>
</dbReference>
<feature type="topological domain" description="Cytoplasmic" evidence="33">
    <location>
        <begin position="702"/>
        <end position="852"/>
    </location>
</feature>
<keyword evidence="17 33" id="KW-1161">Viral attachment to host cell</keyword>
<keyword evidence="25 33" id="KW-0472">Membrane</keyword>
<keyword evidence="8 33" id="KW-1170">Fusion of virus membrane with host endosomal membrane</keyword>
<dbReference type="GO" id="GO:1903908">
    <property type="term" value="P:positive regulation of plasma membrane raft polarization"/>
    <property type="evidence" value="ECO:0007669"/>
    <property type="project" value="UniProtKB-UniRule"/>
</dbReference>
<reference evidence="38 39" key="1">
    <citation type="journal article" date="2005" name="J. Virol.">
        <title>Selective escape from CD8+ T-cell responses represents a major driving force of human immunodeficiency virus type 1 (HIV-1) sequence diversity and reveals constraints on HIV-1 evolution.</title>
        <authorList>
            <person name="Allen T.M."/>
            <person name="Altfeld M."/>
            <person name="Geer S.C."/>
            <person name="Kalife E.T."/>
            <person name="Moore C."/>
            <person name="O'sullivan K.M."/>
            <person name="Desouza I."/>
            <person name="Feeney M.E."/>
            <person name="Eldridge R.L."/>
            <person name="Maier E.L."/>
            <person name="Kaufmann D.E."/>
            <person name="Lahaie M.P."/>
            <person name="Reyor L."/>
            <person name="Tanzi G."/>
            <person name="Johnston M.N."/>
            <person name="Brander C."/>
            <person name="Draenert R."/>
            <person name="Rockstroh J.K."/>
            <person name="Jessen H."/>
            <person name="Rosenberg E.S."/>
            <person name="Mallal S.A."/>
            <person name="Walker B.D."/>
        </authorList>
    </citation>
    <scope>NUCLEOTIDE SEQUENCE [LARGE SCALE GENOMIC DNA]</scope>
    <source>
        <strain evidence="38">AC-04_1650_Days_Seq1.fa</strain>
    </source>
</reference>
<dbReference type="Proteomes" id="UP000156424">
    <property type="component" value="Genome"/>
</dbReference>
<evidence type="ECO:0000256" key="4">
    <source>
        <dbReference type="ARBA" id="ARBA00004563"/>
    </source>
</evidence>
<evidence type="ECO:0000256" key="27">
    <source>
        <dbReference type="ARBA" id="ARBA00023157"/>
    </source>
</evidence>
<dbReference type="CDD" id="cd09909">
    <property type="entry name" value="HIV-1-like_HR1-HR2"/>
    <property type="match status" value="1"/>
</dbReference>
<keyword evidence="9 33" id="KW-1032">Host cell membrane</keyword>
<name>Q3SA15_HV1</name>
<feature type="region of interest" description="Immunosuppression" evidence="33">
    <location>
        <begin position="570"/>
        <end position="588"/>
    </location>
</feature>
<keyword evidence="20 33" id="KW-0261">Viral envelope protein</keyword>
<evidence type="ECO:0000256" key="9">
    <source>
        <dbReference type="ARBA" id="ARBA00022511"/>
    </source>
</evidence>
<keyword evidence="22 33" id="KW-1133">Transmembrane helix</keyword>
<feature type="region of interest" description="V5" evidence="33">
    <location>
        <begin position="456"/>
        <end position="466"/>
    </location>
</feature>
<dbReference type="InterPro" id="IPR036377">
    <property type="entry name" value="Gp120_core_sf"/>
</dbReference>
<comment type="domain">
    <text evidence="33">The YXXL motif is involved in determining the exact site of viral release at the surface of infected mononuclear cells and promotes endocytosis. YXXL and di-leucine endocytosis motifs interact directly or indirectly with the clathrin adapter complexes, opperate independently, and their activities are not additive.</text>
</comment>
<dbReference type="InterPro" id="IPR000777">
    <property type="entry name" value="HIV1_Gp120"/>
</dbReference>
<comment type="PTM">
    <text evidence="33">Specific enzymatic cleavages in vivo yield mature proteins. Envelope glycoproteins are synthesized as a inactive precursor that is heavily N-glycosylated and processed likely by host cell furin in the Golgi to yield the mature SU and TM proteins. The cleavage site between SU and TM requires the minimal sequence [KR]-X-[KR]-R. About 2 of the 9 disulfide bonds of gp41 are reduced by P4HB/PDI, following binding to CD4 receptor.</text>
</comment>
<feature type="region of interest" description="MPER; binding to GalCer" evidence="33">
    <location>
        <begin position="658"/>
        <end position="679"/>
    </location>
</feature>
<dbReference type="Pfam" id="PF00517">
    <property type="entry name" value="GP41"/>
    <property type="match status" value="1"/>
</dbReference>
<keyword evidence="23 33" id="KW-1039">Host endosome</keyword>
<feature type="region of interest" description="CD4-binding loop" evidence="33">
    <location>
        <begin position="359"/>
        <end position="369"/>
    </location>
</feature>
<dbReference type="SUPFAM" id="SSF56502">
    <property type="entry name" value="gp120 core"/>
    <property type="match status" value="2"/>
</dbReference>
<keyword evidence="19 33" id="KW-1043">Host membrane</keyword>
<feature type="disulfide bond" evidence="33">
    <location>
        <begin position="373"/>
        <end position="440"/>
    </location>
</feature>
<evidence type="ECO:0000259" key="36">
    <source>
        <dbReference type="Pfam" id="PF00516"/>
    </source>
</evidence>
<feature type="chain" id="PRO_5023332999" description="Envelope glycoprotein gp160" evidence="33">
    <location>
        <begin position="32"/>
        <end position="852"/>
    </location>
</feature>
<feature type="region of interest" description="V4" evidence="33">
    <location>
        <begin position="380"/>
        <end position="413"/>
    </location>
</feature>
<dbReference type="GO" id="GO:0019064">
    <property type="term" value="P:fusion of virus membrane with host plasma membrane"/>
    <property type="evidence" value="ECO:0007669"/>
    <property type="project" value="UniProtKB-UniRule"/>
</dbReference>
<feature type="disulfide bond" evidence="33">
    <location>
        <begin position="380"/>
        <end position="413"/>
    </location>
</feature>
<dbReference type="FunFam" id="2.170.40.20:FF:000001">
    <property type="entry name" value="Envelope glycoprotein gp160"/>
    <property type="match status" value="1"/>
</dbReference>
<comment type="subcellular location">
    <subcellularLocation>
        <location evidence="3">Host cell membrane</location>
        <topology evidence="3">Peripheral membrane protein</topology>
    </subcellularLocation>
    <subcellularLocation>
        <location evidence="1">Host cell membrane</location>
        <topology evidence="1">Single-pass type I membrane protein</topology>
    </subcellularLocation>
    <subcellularLocation>
        <location evidence="2">Host endosome membrane</location>
        <topology evidence="2">Peripheral membrane protein</topology>
    </subcellularLocation>
    <subcellularLocation>
        <location evidence="5">Host endosome membrane</location>
        <topology evidence="5">Single-pass type I membrane protein</topology>
    </subcellularLocation>
    <subcellularLocation>
        <location evidence="6">Virion membrane</location>
        <topology evidence="6">Peripheral membrane protein</topology>
    </subcellularLocation>
    <subcellularLocation>
        <location evidence="4">Virion membrane</location>
        <topology evidence="4">Single-pass type I membrane protein</topology>
    </subcellularLocation>
</comment>
<evidence type="ECO:0000256" key="35">
    <source>
        <dbReference type="SAM" id="MobiDB-lite"/>
    </source>
</evidence>
<dbReference type="GO" id="GO:0019062">
    <property type="term" value="P:virion attachment to host cell"/>
    <property type="evidence" value="ECO:0007669"/>
    <property type="project" value="UniProtKB-UniRule"/>
</dbReference>
<keyword evidence="27 33" id="KW-1015">Disulfide bond</keyword>
<comment type="miscellaneous">
    <text evidence="33">HIV-1 lineages are divided in three main groups, M (for Major), O (for Outlier), and N (for New, or Non-M, Non-O). The vast majority of strains found worldwide belong to the group M. Group O seems to be endemic to and largely confined to Cameroon and neighboring countries in West Central Africa, where these viruses represent a small minority of HIV-1 strains. The group N is represented by a limited number of isolates from Cameroonian persons. The group M is further subdivided in 9 clades or subtypes (A to D, F to H, J and K).</text>
</comment>
<comment type="domain">
    <text evidence="33 34">The 17 amino acids long immunosuppressive region is present in many retroviral envelope proteins. Synthetic peptides derived from this relatively conserved sequence inhibit immune function in vitro and in vivo.</text>
</comment>
<evidence type="ECO:0000256" key="11">
    <source>
        <dbReference type="ARBA" id="ARBA00022581"/>
    </source>
</evidence>
<comment type="subcellular location">
    <molecule>Transmembrane protein gp41</molecule>
    <subcellularLocation>
        <location evidence="33">Virion membrane</location>
        <topology evidence="33">Single-pass type I membrane protein</topology>
    </subcellularLocation>
    <subcellularLocation>
        <location evidence="33">Host cell membrane</location>
        <topology evidence="33">Single-pass type I membrane protein</topology>
    </subcellularLocation>
    <subcellularLocation>
        <location evidence="33">Host endosome membrane</location>
        <topology evidence="33">Single-pass type I membrane protein</topology>
    </subcellularLocation>
    <text evidence="33">It is probably concentrated at the site of budding and incorporated into the virions possibly by contacts between the cytoplasmic tail of Env and the N-terminus of Gag.</text>
</comment>
<evidence type="ECO:0000256" key="34">
    <source>
        <dbReference type="RuleBase" id="RU363095"/>
    </source>
</evidence>
<comment type="domain">
    <text evidence="33">The membrane proximal external region (MPER) present in gp41 is a tryptophan-rich region recognized by the antibodies 2F5, Z13, and 4E10. MPER seems to play a role in fusion.</text>
</comment>
<protein>
    <recommendedName>
        <fullName evidence="33">Envelope glycoprotein gp160</fullName>
    </recommendedName>
    <alternativeName>
        <fullName evidence="33">Env polyprotein</fullName>
    </alternativeName>
    <component>
        <recommendedName>
            <fullName evidence="33">Surface protein gp120</fullName>
            <shortName evidence="33">SU</shortName>
        </recommendedName>
        <alternativeName>
            <fullName evidence="33">Glycoprotein 120</fullName>
            <shortName evidence="33">gp120</shortName>
        </alternativeName>
    </component>
    <component>
        <recommendedName>
            <fullName evidence="33">Transmembrane protein gp41</fullName>
            <shortName evidence="33">TM</shortName>
        </recommendedName>
        <alternativeName>
            <fullName evidence="33">Glycoprotein 41</fullName>
            <shortName evidence="33">gp41</shortName>
        </alternativeName>
    </component>
</protein>
<dbReference type="SUPFAM" id="SSF58069">
    <property type="entry name" value="Virus ectodomain"/>
    <property type="match status" value="1"/>
</dbReference>
<comment type="subcellular location">
    <molecule>Surface protein gp120</molecule>
    <subcellularLocation>
        <location evidence="33">Virion membrane</location>
        <topology evidence="33">Peripheral membrane protein</topology>
    </subcellularLocation>
    <subcellularLocation>
        <location evidence="33">Host cell membrane</location>
        <topology evidence="33">Peripheral membrane protein</topology>
    </subcellularLocation>
    <subcellularLocation>
        <location evidence="33">Host endosome membrane</location>
        <topology evidence="33">Single-pass type I membrane protein</topology>
    </subcellularLocation>
    <text evidence="33">The surface protein is not anchored to the viral envelope, but associates with the extravirion surface through its binding to TM. It is probably concentrated at the site of budding and incorporated into the virions possibly by contacts between the cytoplasmic tail of Env and the N-terminus of Gag.</text>
</comment>
<evidence type="ECO:0000256" key="24">
    <source>
        <dbReference type="ARBA" id="ARBA00023054"/>
    </source>
</evidence>
<evidence type="ECO:0000256" key="17">
    <source>
        <dbReference type="ARBA" id="ARBA00022804"/>
    </source>
</evidence>
<feature type="chain" id="PRO_5023333000" description="Transmembrane protein gp41" evidence="33">
    <location>
        <begin position="507"/>
        <end position="852"/>
    </location>
</feature>
<dbReference type="GO" id="GO:0075512">
    <property type="term" value="P:clathrin-dependent endocytosis of virus by host cell"/>
    <property type="evidence" value="ECO:0007669"/>
    <property type="project" value="UniProtKB-UniRule"/>
</dbReference>
<dbReference type="Gene3D" id="2.170.40.20">
    <property type="entry name" value="Human immunodeficiency virus 1, Gp160, envelope glycoprotein"/>
    <property type="match status" value="2"/>
</dbReference>
<organismHost>
    <name type="scientific">Homo sapiens</name>
    <name type="common">Human</name>
    <dbReference type="NCBI Taxonomy" id="9606"/>
</organismHost>
<evidence type="ECO:0000256" key="25">
    <source>
        <dbReference type="ARBA" id="ARBA00023136"/>
    </source>
</evidence>
<evidence type="ECO:0000256" key="19">
    <source>
        <dbReference type="ARBA" id="ARBA00022870"/>
    </source>
</evidence>
<comment type="function">
    <text evidence="33">Surface protein gp120: Attaches the virus to the host lymphoid cell by binding to the primary receptor CD4. This interaction induces a structural rearrangement creating a high affinity binding site for a chemokine coreceptor like CXCR4 and/or CCR5. Acts as a ligand for CD209/DC-SIGN and CLEC4M/DC-SIGNR, which are respectively found on dendritic cells (DCs), and on endothelial cells of liver sinusoids and lymph node sinuses. These interactions allow capture of viral particles at mucosal surfaces by these cells and subsequent transmission to permissive cells. HIV subverts the migration properties of dendritic cells to gain access to CD4+ T-cells in lymph nodes. Virus transmission to permissive T-cells occurs either in trans (without DCs infection, through viral capture and transmission), or in cis (following DCs productive infection, through the usual CD4-gp120 interaction), thereby inducing a robust infection. In trans infection, bound virions remain infectious over days and it is proposed that they are not degraded, but protected in non-lysosomal acidic organelles within the DCs close to the cell membrane thus contributing to the viral infectious potential during DCs' migration from the periphery to the lymphoid tissues. On arrival at lymphoid tissues, intact virions recycle back to DCs' cell surface allowing virus transmission to CD4+ T-cells.</text>
</comment>
<keyword evidence="31 33" id="KW-1160">Virus entry into host cell</keyword>
<keyword evidence="29 33" id="KW-0899">Viral immunoevasion</keyword>
<dbReference type="Gene3D" id="1.20.5.490">
    <property type="entry name" value="Single helix bin"/>
    <property type="match status" value="1"/>
</dbReference>
<comment type="subunit">
    <text evidence="33">The mature envelope protein (Env) consists of a homotrimer of non-covalently associated gp120-gp41 heterodimers. The resulting complex protrudes from the virus surface as a spike. There seems to be as few as 10 spikes on the average virion. Surface protein gp120 interacts with host CD4, CCR5 and CXCR4. Gp120 also interacts with the C-type lectins CD209/DC-SIGN and CLEC4M/DC-SIGNR (collectively referred to as DC-SIGN(R)). Gp120 and gp41 interact with GalCer. Gp120 interacts with host ITGA4/ITGB7 complex; on CD4+ T-cells, this interaction results in rapid activation of integrin ITGAL/LFA-1, which facilitates efficient cell-to-cell spreading of HIV-1. Gp120 interacts with cell-associated heparan sulfate; this interaction increases virus infectivity on permissive cells and may be involved in infection of CD4- cells.</text>
</comment>
<keyword evidence="15 33" id="KW-0053">Apoptosis</keyword>
<comment type="domain">
    <text evidence="33">Some of the most genetically diverse regions of the viral genome are present in Env. They are called variable regions 1 through 5 (V1 through V5). Coreceptor usage of gp120 is determined mainly by the primary structure of the third variable region (V3) in the outer domain of gp120. The sequence of V3 determines which coreceptor, CCR5 and/or CXCR4 (corresponding to R5/macrophage, X4/T cell and R5X4/T cell and macrophage tropism), is used to trigger the fusion potential of the Env complex, and hence which cells the virus can infect. Binding to CCR5 involves a region adjacent in addition to V3.</text>
</comment>
<evidence type="ECO:0000256" key="15">
    <source>
        <dbReference type="ARBA" id="ARBA00022703"/>
    </source>
</evidence>
<keyword evidence="24 33" id="KW-0175">Coiled coil</keyword>
<dbReference type="EMBL" id="DQ127535">
    <property type="protein sequence ID" value="ABA01396.1"/>
    <property type="molecule type" value="Genomic_DNA"/>
</dbReference>
<evidence type="ECO:0000256" key="28">
    <source>
        <dbReference type="ARBA" id="ARBA00023180"/>
    </source>
</evidence>
<evidence type="ECO:0000256" key="26">
    <source>
        <dbReference type="ARBA" id="ARBA00023139"/>
    </source>
</evidence>
<comment type="caution">
    <text evidence="33">Lacks conserved residue(s) required for the propagation of feature annotation.</text>
</comment>
<evidence type="ECO:0000256" key="32">
    <source>
        <dbReference type="ARBA" id="ARBA00062028"/>
    </source>
</evidence>
<dbReference type="HAMAP" id="MF_04083">
    <property type="entry name" value="HIV_ENV"/>
    <property type="match status" value="1"/>
</dbReference>
<evidence type="ECO:0000256" key="7">
    <source>
        <dbReference type="ARBA" id="ARBA00022506"/>
    </source>
</evidence>
<evidence type="ECO:0000256" key="18">
    <source>
        <dbReference type="ARBA" id="ARBA00022844"/>
    </source>
</evidence>
<feature type="disulfide bond" evidence="33">
    <location>
        <begin position="53"/>
        <end position="73"/>
    </location>
</feature>
<evidence type="ECO:0000313" key="38">
    <source>
        <dbReference type="EMBL" id="ABA01396.1"/>
    </source>
</evidence>
<keyword evidence="16 33" id="KW-0732">Signal</keyword>
<keyword evidence="28 33" id="KW-0325">Glycoprotein</keyword>
<evidence type="ECO:0000256" key="3">
    <source>
        <dbReference type="ARBA" id="ARBA00004505"/>
    </source>
</evidence>
<comment type="PTM">
    <text evidence="33">Highly glycosylated by host. The high number of glycan on the protein is reffered to as 'glycan shield' because it contributes to hide protein sequence from adaptive immune system.</text>
</comment>
<keyword evidence="7 33" id="KW-1168">Fusion of virus membrane with host membrane</keyword>
<keyword evidence="10 33" id="KW-1165">Clathrin-mediated endocytosis of virus by host</keyword>
<feature type="site" description="Cleavage; by host furin" evidence="33">
    <location>
        <begin position="506"/>
        <end position="507"/>
    </location>
</feature>
<keyword evidence="26 33" id="KW-0564">Palmitate</keyword>
<keyword evidence="14 33" id="KW-0812">Transmembrane</keyword>
<evidence type="ECO:0000256" key="10">
    <source>
        <dbReference type="ARBA" id="ARBA00022570"/>
    </source>
</evidence>
<dbReference type="Gene3D" id="1.10.287.210">
    <property type="match status" value="1"/>
</dbReference>
<comment type="subunit">
    <text evidence="32">The mature envelope protein (Env) consists of a homotrimer of non-covalently associated gp120-gp41 heterodimers. The resulting complex protrudes from the virus surface as a spike. There seems to be as few as 10 spikes on the average virion. Interacts with host CD4, CCR5 and CXCR4. Gp120 also interacts with the C-type lectins CD209/DC-SIGN and CLEC4M/DC-SIGNR (collectively referred to as DC-SIGN(R)). Gp120 and gp41 interact with GalCer. Gp120 interacts with host ITGA4/ITGB7 complex; on CD4+ T-cells, this interaction results in rapid activation of integrin ITGAL/LFA-1, which facilitates efficient cell-to-cell spreading of HIV-1. Gp120 interacts with cell-associated heparan sulfate; this interaction increases virus infectivity on permissive cells and may be involved in infection of CD4- cells.</text>
</comment>
<keyword evidence="18 33" id="KW-0946">Virion</keyword>
<dbReference type="FunFam" id="2.170.40.20:FF:000003">
    <property type="entry name" value="Envelope glycoprotein gp160"/>
    <property type="match status" value="1"/>
</dbReference>
<dbReference type="FunFam" id="1.20.5.490:FF:000001">
    <property type="entry name" value="Envelope glycoprotein gp160"/>
    <property type="match status" value="1"/>
</dbReference>
<dbReference type="GO" id="GO:0019031">
    <property type="term" value="C:viral envelope"/>
    <property type="evidence" value="ECO:0007669"/>
    <property type="project" value="UniProtKB-KW"/>
</dbReference>
<feature type="transmembrane region" description="Helical" evidence="34">
    <location>
        <begin position="674"/>
        <end position="701"/>
    </location>
</feature>
<evidence type="ECO:0000256" key="5">
    <source>
        <dbReference type="ARBA" id="ARBA00004578"/>
    </source>
</evidence>
<dbReference type="InterPro" id="IPR037527">
    <property type="entry name" value="Gp160"/>
</dbReference>
<feature type="disulfide bond" evidence="33">
    <location>
        <begin position="225"/>
        <end position="236"/>
    </location>
</feature>
<evidence type="ECO:0000256" key="14">
    <source>
        <dbReference type="ARBA" id="ARBA00022692"/>
    </source>
</evidence>
<comment type="miscellaneous">
    <text evidence="33">Inhibitors targeting HIV-1 viral envelope proteins are used as antiretroviral drugs. Attachment of virions to the cell surface via non-specific interactions and CD4 binding can be blocked by inhibitors that include cyanovirin-N, cyclotriazadisulfonamide analogs, PRO 2000, TNX 355 and PRO 542. In addition, BMS 806 can block CD4-induced conformational changes. Env interactions with the coreceptor molecules can be targeted by CCR5 antagonists including SCH-D, maraviroc (UK 427857) and aplaviroc (GW 873140), and the CXCR4 antagonist AMD 070. Fusion of viral and cellular membranes can be inhibited by peptides such as enfuvirtide and tifuvirtide (T 1249). Resistance to inhibitors associated with mutations in Env are observed. Most of the time, single mutations confer only a modest reduction in drug susceptibility. Combination of several mutations is usually required to develop a high-level drug resistance.</text>
</comment>
<comment type="PTM">
    <text evidence="33">Palmitoylation of the transmembrane protein and of Env polyprotein (prior to its proteolytic cleavage) is essential for their association with host cell membrane lipid rafts. Palmitoylation is therefore required for envelope trafficking to classical lipid rafts, but not for viral replication.</text>
</comment>
<feature type="short sequence motif" description="Di-leucine internalization motif" evidence="33">
    <location>
        <begin position="851"/>
        <end position="852"/>
    </location>
</feature>
<keyword evidence="21 33" id="KW-1164">Virus endocytosis by host</keyword>
<evidence type="ECO:0000256" key="22">
    <source>
        <dbReference type="ARBA" id="ARBA00022989"/>
    </source>
</evidence>
<keyword evidence="13 33" id="KW-0165">Cleavage on pair of basic residues</keyword>
<comment type="function">
    <text evidence="33">Envelope glycoprotein gp160: Oligomerizes in the host endoplasmic reticulum into predominantly trimers. In a second time, gp160 transits in the host Golgi, where glycosylation is completed. The precursor is then proteolytically cleaved in the trans-Golgi and thereby activated by cellular furin or furin-like proteases to produce gp120 and gp41.</text>
</comment>
<gene>
    <name evidence="33 38" type="primary">env</name>
</gene>
<evidence type="ECO:0000256" key="21">
    <source>
        <dbReference type="ARBA" id="ARBA00022890"/>
    </source>
</evidence>
<feature type="domain" description="Human immunodeficiency virus 1 envelope glycoprotein Gp120" evidence="36">
    <location>
        <begin position="33"/>
        <end position="142"/>
    </location>
</feature>
<feature type="disulfide bond" evidence="33">
    <location>
        <begin position="594"/>
        <end position="600"/>
    </location>
</feature>
<evidence type="ECO:0000256" key="8">
    <source>
        <dbReference type="ARBA" id="ARBA00022510"/>
    </source>
</evidence>
<keyword evidence="30 33" id="KW-0449">Lipoprotein</keyword>
<feature type="region of interest" description="Disordered" evidence="35">
    <location>
        <begin position="715"/>
        <end position="738"/>
    </location>
</feature>
<dbReference type="FunFam" id="1.10.287.210:FF:000001">
    <property type="entry name" value="Envelope glycoprotein gp160"/>
    <property type="match status" value="1"/>
</dbReference>
<evidence type="ECO:0000256" key="30">
    <source>
        <dbReference type="ARBA" id="ARBA00023288"/>
    </source>
</evidence>
<dbReference type="GO" id="GO:0044175">
    <property type="term" value="C:host cell endosome membrane"/>
    <property type="evidence" value="ECO:0007669"/>
    <property type="project" value="UniProtKB-SubCell"/>
</dbReference>
<comment type="similarity">
    <text evidence="33">Belongs to the HIV-1 env protein family.</text>
</comment>
<dbReference type="Pfam" id="PF00516">
    <property type="entry name" value="GP120"/>
    <property type="match status" value="2"/>
</dbReference>
<dbReference type="GO" id="GO:0016020">
    <property type="term" value="C:membrane"/>
    <property type="evidence" value="ECO:0007669"/>
    <property type="project" value="UniProtKB-UniRule"/>
</dbReference>
<feature type="region of interest" description="V2" evidence="33">
    <location>
        <begin position="154"/>
        <end position="193"/>
    </location>
</feature>
<dbReference type="InterPro" id="IPR000328">
    <property type="entry name" value="GP41-like"/>
</dbReference>
<keyword evidence="11 33" id="KW-0945">Host-virus interaction</keyword>
<evidence type="ECO:0000256" key="12">
    <source>
        <dbReference type="ARBA" id="ARBA00022595"/>
    </source>
</evidence>
<evidence type="ECO:0000256" key="1">
    <source>
        <dbReference type="ARBA" id="ARBA00004402"/>
    </source>
</evidence>
<dbReference type="GO" id="GO:0020002">
    <property type="term" value="C:host cell plasma membrane"/>
    <property type="evidence" value="ECO:0007669"/>
    <property type="project" value="UniProtKB-SubCell"/>
</dbReference>
<evidence type="ECO:0000259" key="37">
    <source>
        <dbReference type="Pfam" id="PF00517"/>
    </source>
</evidence>
<sequence length="852" mass="96450">MRARGMKRNWQDLWRGGILLLGILMICNATTNLWVTVYYGVPVWKEATTTLFCASDARAYKTEVHNVWATHACVPTDPNPQEIVLGNVTENFNMWKNNMVEQMHEDVISLWDQSLKPCVKLTPLCVTLNCTDWKSNDTEATNSNLTEKEEIKNCSFNITTSMRDKVQKEYALFYKLDVVPIEDDNSSYRLISCNTSVITQACPKVTFEPIPIHYCAPAGFAILRCNDKKFNGTGPCTNVSTVQCTHGIRPVVSTQLLLNGSLAEEEIVIRSENLTNNAKIIIVQLNQSVEINCTRPSTNKKKKISMGPGRVYYTTGQITGDIRRAYCNISRKAWSNTLRQIATKLREQFGNRTIVFNSSSGGDLEIVTHSFNCGGEFFYCNTTNLFNSTWNATNLGNGTGNSTEGNDTIKLPCRIRQFINMWQTVGKAMYAPPIEGQIKCTSNITGLLLTRDGGNSTDQSETFRPGGGDMRDNWRSELYKYKVVGIEPLGIAPTTAKRRVVQREKRAVGALGAMFLGFLGAAGSTMGAASLTLTVQARLLLSGIVQQQNNLLRAIEAQQHMLQLTVWGIKQLQARVLAVERYLKDQQLLGIWGCSGKLICTTAVPWNTSWSNKTQKDIWENMTWMEWEREIDNYTGLIYNLLEESQNQQEKNEQELLALDKWASLWNWFSITKWLWYIKIFIMIVGGLIGLRIVFAVLSIVNRVRQGYSPISLQTRLPTQRGPDRPEGIEEEGGERDRDRSSRLVHGLLALIWDDLRSLGLFSYHRLRDLLLIVARIVELLGRRGWEALKYWGNLLQYWSQELKNSAISLFNATAIAVAEGTDRIIEIAQIIFRAIIHIPRRIRQGLERLLL</sequence>
<dbReference type="GO" id="GO:0005198">
    <property type="term" value="F:structural molecule activity"/>
    <property type="evidence" value="ECO:0007669"/>
    <property type="project" value="UniProtKB-UniRule"/>
</dbReference>
<feature type="domain" description="Retroviral envelope protein GP41-like" evidence="37">
    <location>
        <begin position="526"/>
        <end position="714"/>
    </location>
</feature>
<evidence type="ECO:0000256" key="31">
    <source>
        <dbReference type="ARBA" id="ARBA00023296"/>
    </source>
</evidence>
<evidence type="ECO:0000256" key="23">
    <source>
        <dbReference type="ARBA" id="ARBA00023046"/>
    </source>
</evidence>
<evidence type="ECO:0000256" key="13">
    <source>
        <dbReference type="ARBA" id="ARBA00022685"/>
    </source>
</evidence>
<feature type="disulfide bond" evidence="33">
    <location>
        <begin position="215"/>
        <end position="244"/>
    </location>
</feature>
<feature type="domain" description="Human immunodeficiency virus 1 envelope glycoprotein Gp120" evidence="36">
    <location>
        <begin position="147"/>
        <end position="506"/>
    </location>
</feature>
<organism evidence="38 39">
    <name type="scientific">Human immunodeficiency virus type 1</name>
    <name type="common">HIV-1</name>
    <dbReference type="NCBI Taxonomy" id="11676"/>
    <lineage>
        <taxon>Viruses</taxon>
        <taxon>Riboviria</taxon>
        <taxon>Pararnavirae</taxon>
        <taxon>Artverviricota</taxon>
        <taxon>Revtraviricetes</taxon>
        <taxon>Ortervirales</taxon>
        <taxon>Retroviridae</taxon>
        <taxon>Orthoretrovirinae</taxon>
        <taxon>Lentivirus</taxon>
        <taxon>Lentivirus humimdef1</taxon>
    </lineage>
</organism>